<keyword evidence="6 10" id="KW-0479">Metal-binding</keyword>
<feature type="binding site" evidence="10">
    <location>
        <position position="85"/>
    </location>
    <ligand>
        <name>Ca(2+)</name>
        <dbReference type="ChEBI" id="CHEBI:29108"/>
        <label>1</label>
    </ligand>
</feature>
<feature type="signal peptide" evidence="13">
    <location>
        <begin position="1"/>
        <end position="25"/>
    </location>
</feature>
<feature type="chain" id="PRO_5003679648" description="peroxidase" evidence="13">
    <location>
        <begin position="26"/>
        <end position="223"/>
    </location>
</feature>
<dbReference type="EC" id="1.11.1.7" evidence="3"/>
<dbReference type="Gene3D" id="1.10.520.10">
    <property type="match status" value="1"/>
</dbReference>
<evidence type="ECO:0000256" key="2">
    <source>
        <dbReference type="ARBA" id="ARBA00006873"/>
    </source>
</evidence>
<feature type="binding site" evidence="10">
    <location>
        <position position="95"/>
    </location>
    <ligand>
        <name>Ca(2+)</name>
        <dbReference type="ChEBI" id="CHEBI:29108"/>
        <label>1</label>
    </ligand>
</feature>
<keyword evidence="13" id="KW-0732">Signal</keyword>
<comment type="similarity">
    <text evidence="2">Belongs to the peroxidase family. Ascorbate peroxidase subfamily.</text>
</comment>
<dbReference type="PROSITE" id="PS00435">
    <property type="entry name" value="PEROXIDASE_1"/>
    <property type="match status" value="1"/>
</dbReference>
<keyword evidence="12" id="KW-1015">Disulfide bond</keyword>
<evidence type="ECO:0000256" key="6">
    <source>
        <dbReference type="ARBA" id="ARBA00022723"/>
    </source>
</evidence>
<feature type="disulfide bond" evidence="12">
    <location>
        <begin position="44"/>
        <end position="121"/>
    </location>
</feature>
<dbReference type="InterPro" id="IPR000823">
    <property type="entry name" value="Peroxidase_pln"/>
</dbReference>
<evidence type="ECO:0000256" key="13">
    <source>
        <dbReference type="SAM" id="SignalP"/>
    </source>
</evidence>
<dbReference type="PANTHER" id="PTHR31235">
    <property type="entry name" value="PEROXIDASE 25-RELATED"/>
    <property type="match status" value="1"/>
</dbReference>
<dbReference type="SUPFAM" id="SSF48113">
    <property type="entry name" value="Heme-dependent peroxidases"/>
    <property type="match status" value="1"/>
</dbReference>
<dbReference type="InterPro" id="IPR002016">
    <property type="entry name" value="Haem_peroxidase"/>
</dbReference>
<feature type="domain" description="Plant heme peroxidase family profile" evidence="14">
    <location>
        <begin position="32"/>
        <end position="223"/>
    </location>
</feature>
<dbReference type="InterPro" id="IPR010255">
    <property type="entry name" value="Haem_peroxidase_sf"/>
</dbReference>
<protein>
    <recommendedName>
        <fullName evidence="3">peroxidase</fullName>
        <ecNumber evidence="3">1.11.1.7</ecNumber>
    </recommendedName>
</protein>
<dbReference type="PRINTS" id="PR00458">
    <property type="entry name" value="PEROXIDASE"/>
</dbReference>
<evidence type="ECO:0000256" key="3">
    <source>
        <dbReference type="ARBA" id="ARBA00012313"/>
    </source>
</evidence>
<feature type="binding site" evidence="10">
    <location>
        <position position="76"/>
    </location>
    <ligand>
        <name>Ca(2+)</name>
        <dbReference type="ChEBI" id="CHEBI:29108"/>
        <label>1</label>
    </ligand>
</feature>
<evidence type="ECO:0000256" key="1">
    <source>
        <dbReference type="ARBA" id="ARBA00000189"/>
    </source>
</evidence>
<evidence type="ECO:0000313" key="15">
    <source>
        <dbReference type="EMBL" id="AFK41612.1"/>
    </source>
</evidence>
<feature type="binding site" evidence="10">
    <location>
        <position position="198"/>
    </location>
    <ligand>
        <name>Ca(2+)</name>
        <dbReference type="ChEBI" id="CHEBI:29108"/>
        <label>2</label>
    </ligand>
</feature>
<comment type="catalytic activity">
    <reaction evidence="1">
        <text>2 a phenolic donor + H2O2 = 2 a phenolic radical donor + 2 H2O</text>
        <dbReference type="Rhea" id="RHEA:56136"/>
        <dbReference type="ChEBI" id="CHEBI:15377"/>
        <dbReference type="ChEBI" id="CHEBI:16240"/>
        <dbReference type="ChEBI" id="CHEBI:139520"/>
        <dbReference type="ChEBI" id="CHEBI:139521"/>
        <dbReference type="EC" id="1.11.1.7"/>
    </reaction>
</comment>
<dbReference type="PRINTS" id="PR00461">
    <property type="entry name" value="PLPEROXIDASE"/>
</dbReference>
<dbReference type="GO" id="GO:0006979">
    <property type="term" value="P:response to oxidative stress"/>
    <property type="evidence" value="ECO:0007669"/>
    <property type="project" value="InterPro"/>
</dbReference>
<proteinExistence type="evidence at transcript level"/>
<organism evidence="15">
    <name type="scientific">Lotus japonicus</name>
    <name type="common">Lotus corniculatus var. japonicus</name>
    <dbReference type="NCBI Taxonomy" id="34305"/>
    <lineage>
        <taxon>Eukaryota</taxon>
        <taxon>Viridiplantae</taxon>
        <taxon>Streptophyta</taxon>
        <taxon>Embryophyta</taxon>
        <taxon>Tracheophyta</taxon>
        <taxon>Spermatophyta</taxon>
        <taxon>Magnoliopsida</taxon>
        <taxon>eudicotyledons</taxon>
        <taxon>Gunneridae</taxon>
        <taxon>Pentapetalae</taxon>
        <taxon>rosids</taxon>
        <taxon>fabids</taxon>
        <taxon>Fabales</taxon>
        <taxon>Fabaceae</taxon>
        <taxon>Papilionoideae</taxon>
        <taxon>50 kb inversion clade</taxon>
        <taxon>NPAAA clade</taxon>
        <taxon>Hologalegina</taxon>
        <taxon>robinioid clade</taxon>
        <taxon>Loteae</taxon>
        <taxon>Lotus</taxon>
    </lineage>
</organism>
<feature type="site" description="Transition state stabilizer" evidence="11">
    <location>
        <position position="71"/>
    </location>
</feature>
<evidence type="ECO:0000256" key="9">
    <source>
        <dbReference type="PIRSR" id="PIRSR600823-2"/>
    </source>
</evidence>
<dbReference type="EMBL" id="BT141818">
    <property type="protein sequence ID" value="AFK41612.1"/>
    <property type="molecule type" value="mRNA"/>
</dbReference>
<comment type="cofactor">
    <cofactor evidence="10">
        <name>heme b</name>
        <dbReference type="ChEBI" id="CHEBI:60344"/>
    </cofactor>
    <text evidence="10">Binds 1 heme b (iron(II)-protoporphyrin IX) group per subunit.</text>
</comment>
<dbReference type="Pfam" id="PF00141">
    <property type="entry name" value="peroxidase"/>
    <property type="match status" value="1"/>
</dbReference>
<feature type="binding site" evidence="9">
    <location>
        <position position="167"/>
    </location>
    <ligand>
        <name>substrate</name>
    </ligand>
</feature>
<evidence type="ECO:0000256" key="11">
    <source>
        <dbReference type="PIRSR" id="PIRSR600823-4"/>
    </source>
</evidence>
<feature type="disulfide bond" evidence="12">
    <location>
        <begin position="77"/>
        <end position="82"/>
    </location>
</feature>
<dbReference type="AlphaFoldDB" id="I3SMX0"/>
<evidence type="ECO:0000256" key="5">
    <source>
        <dbReference type="ARBA" id="ARBA00022617"/>
    </source>
</evidence>
<feature type="binding site" description="axial binding residue" evidence="10">
    <location>
        <position position="197"/>
    </location>
    <ligand>
        <name>heme b</name>
        <dbReference type="ChEBI" id="CHEBI:60344"/>
    </ligand>
    <ligandPart>
        <name>Fe</name>
        <dbReference type="ChEBI" id="CHEBI:18248"/>
    </ligandPart>
</feature>
<evidence type="ECO:0000256" key="4">
    <source>
        <dbReference type="ARBA" id="ARBA00022559"/>
    </source>
</evidence>
<dbReference type="PROSITE" id="PS50873">
    <property type="entry name" value="PEROXIDASE_4"/>
    <property type="match status" value="1"/>
</dbReference>
<evidence type="ECO:0000256" key="12">
    <source>
        <dbReference type="PIRSR" id="PIRSR600823-5"/>
    </source>
</evidence>
<dbReference type="InterPro" id="IPR019793">
    <property type="entry name" value="Peroxidases_heam-ligand_BS"/>
</dbReference>
<dbReference type="GO" id="GO:0140825">
    <property type="term" value="F:lactoperoxidase activity"/>
    <property type="evidence" value="ECO:0007669"/>
    <property type="project" value="UniProtKB-EC"/>
</dbReference>
<keyword evidence="4" id="KW-0575">Peroxidase</keyword>
<keyword evidence="8 10" id="KW-0408">Iron</keyword>
<evidence type="ECO:0000256" key="8">
    <source>
        <dbReference type="ARBA" id="ARBA00023004"/>
    </source>
</evidence>
<accession>I3SMX0</accession>
<comment type="cofactor">
    <cofactor evidence="10">
        <name>Ca(2+)</name>
        <dbReference type="ChEBI" id="CHEBI:29108"/>
    </cofactor>
    <text evidence="10">Binds 2 calcium ions per subunit.</text>
</comment>
<keyword evidence="7" id="KW-0560">Oxidoreductase</keyword>
<evidence type="ECO:0000256" key="7">
    <source>
        <dbReference type="ARBA" id="ARBA00023002"/>
    </source>
</evidence>
<evidence type="ECO:0000259" key="14">
    <source>
        <dbReference type="PROSITE" id="PS50873"/>
    </source>
</evidence>
<evidence type="ECO:0000256" key="10">
    <source>
        <dbReference type="PIRSR" id="PIRSR600823-3"/>
    </source>
</evidence>
<dbReference type="Gene3D" id="1.10.420.10">
    <property type="entry name" value="Peroxidase, domain 2"/>
    <property type="match status" value="1"/>
</dbReference>
<reference evidence="15" key="1">
    <citation type="submission" date="2012-05" db="EMBL/GenBank/DDBJ databases">
        <authorList>
            <person name="Krishnakumar V."/>
            <person name="Cheung F."/>
            <person name="Xiao Y."/>
            <person name="Chan A."/>
            <person name="Moskal W.A."/>
            <person name="Town C.D."/>
        </authorList>
    </citation>
    <scope>NUCLEOTIDE SEQUENCE</scope>
</reference>
<sequence length="223" mass="24382">MRSSMCVAFLLVVAFAALSSSPVAAATPPRPKLEWHYYKTHNICRDAELYVRNQVKLFWKFDKSITAKLLRLVYSDCFITGCDASILLDEGPNTEKKAPQNRGLGAFVLIDNIKTFVERQCPGVVSCADILQLATRDAVQLAGGPGYPVFTGRKDGMRSDAASVDIPSPSVSWQEALAYFKSRGLNVLDMGTLLGAHTIGRTHCSYITDSCIITMVLEAQTLA</sequence>
<keyword evidence="5" id="KW-0349">Heme</keyword>
<dbReference type="GO" id="GO:0046872">
    <property type="term" value="F:metal ion binding"/>
    <property type="evidence" value="ECO:0007669"/>
    <property type="project" value="UniProtKB-KW"/>
</dbReference>
<keyword evidence="10" id="KW-0106">Calcium</keyword>
<feature type="binding site" evidence="10">
    <location>
        <position position="81"/>
    </location>
    <ligand>
        <name>Ca(2+)</name>
        <dbReference type="ChEBI" id="CHEBI:29108"/>
        <label>1</label>
    </ligand>
</feature>
<dbReference type="GO" id="GO:0020037">
    <property type="term" value="F:heme binding"/>
    <property type="evidence" value="ECO:0007669"/>
    <property type="project" value="InterPro"/>
</dbReference>
<feature type="binding site" evidence="10">
    <location>
        <position position="83"/>
    </location>
    <ligand>
        <name>Ca(2+)</name>
        <dbReference type="ChEBI" id="CHEBI:29108"/>
        <label>1</label>
    </ligand>
</feature>
<name>I3SMX0_LOTJA</name>